<dbReference type="Pfam" id="PF04672">
    <property type="entry name" value="Methyltransf_19"/>
    <property type="match status" value="1"/>
</dbReference>
<accession>A0A6I4W688</accession>
<dbReference type="AlphaFoldDB" id="A0A6I4W688"/>
<evidence type="ECO:0000313" key="1">
    <source>
        <dbReference type="EMBL" id="MXQ65001.1"/>
    </source>
</evidence>
<dbReference type="Proteomes" id="UP000431901">
    <property type="component" value="Unassembled WGS sequence"/>
</dbReference>
<dbReference type="GO" id="GO:0008168">
    <property type="term" value="F:methyltransferase activity"/>
    <property type="evidence" value="ECO:0007669"/>
    <property type="project" value="UniProtKB-KW"/>
</dbReference>
<comment type="caution">
    <text evidence="1">The sequence shown here is derived from an EMBL/GenBank/DDBJ whole genome shotgun (WGS) entry which is preliminary data.</text>
</comment>
<protein>
    <submittedName>
        <fullName evidence="1">SAM-dependent methyltransferase</fullName>
    </submittedName>
</protein>
<dbReference type="InterPro" id="IPR029063">
    <property type="entry name" value="SAM-dependent_MTases_sf"/>
</dbReference>
<dbReference type="OrthoDB" id="3216820at2"/>
<organism evidence="1 2">
    <name type="scientific">Actinomadura rayongensis</name>
    <dbReference type="NCBI Taxonomy" id="1429076"/>
    <lineage>
        <taxon>Bacteria</taxon>
        <taxon>Bacillati</taxon>
        <taxon>Actinomycetota</taxon>
        <taxon>Actinomycetes</taxon>
        <taxon>Streptosporangiales</taxon>
        <taxon>Thermomonosporaceae</taxon>
        <taxon>Actinomadura</taxon>
    </lineage>
</organism>
<dbReference type="SUPFAM" id="SSF53335">
    <property type="entry name" value="S-adenosyl-L-methionine-dependent methyltransferases"/>
    <property type="match status" value="1"/>
</dbReference>
<keyword evidence="1" id="KW-0808">Transferase</keyword>
<name>A0A6I4W688_9ACTN</name>
<proteinExistence type="predicted"/>
<sequence length="258" mass="28071">MRDDLQGKAEPSSARVYDYLIGGTENFPADRQAADAILTDWPELRPAARANRAFLSRVVADLTRRGFRQFLDLGSGLPTQENVHEVAQRIAPETRVVYVDKDPTAIAHGRALLRGSPRSRYLAADIRDVPDVLRAASATGLINYDEPLVLLMVAVLPFIQESDDAHGLILKYTTALAPGSRLVCSGMVSDTASPEALARIHGQFDNAPSPAFIRTRAQVDAVLKDLRPEPPGLANVRTWPAPGPEDEFPLNYGGVLIV</sequence>
<reference evidence="1 2" key="1">
    <citation type="submission" date="2019-12" db="EMBL/GenBank/DDBJ databases">
        <title>Nocardia macrotermitis sp. nov. and Nocardia aurantia sp. nov., isolated from the gut of the fungus growing-termite Macrotermes natalensis.</title>
        <authorList>
            <person name="Christine B."/>
            <person name="Rene B."/>
        </authorList>
    </citation>
    <scope>NUCLEOTIDE SEQUENCE [LARGE SCALE GENOMIC DNA]</scope>
    <source>
        <strain evidence="1 2">DSM 102126</strain>
    </source>
</reference>
<gene>
    <name evidence="1" type="ORF">GQ466_13240</name>
</gene>
<dbReference type="GO" id="GO:0032259">
    <property type="term" value="P:methylation"/>
    <property type="evidence" value="ECO:0007669"/>
    <property type="project" value="UniProtKB-KW"/>
</dbReference>
<dbReference type="Gene3D" id="3.40.50.150">
    <property type="entry name" value="Vaccinia Virus protein VP39"/>
    <property type="match status" value="1"/>
</dbReference>
<dbReference type="PIRSF" id="PIRSF017393">
    <property type="entry name" value="MTase_SAV2177"/>
    <property type="match status" value="1"/>
</dbReference>
<dbReference type="InterPro" id="IPR006764">
    <property type="entry name" value="SAM_dep_MeTrfase_SAV2177_type"/>
</dbReference>
<keyword evidence="1" id="KW-0489">Methyltransferase</keyword>
<evidence type="ECO:0000313" key="2">
    <source>
        <dbReference type="Proteomes" id="UP000431901"/>
    </source>
</evidence>
<dbReference type="RefSeq" id="WP_161103153.1">
    <property type="nucleotide sequence ID" value="NZ_JBHLYI010000001.1"/>
</dbReference>
<dbReference type="CDD" id="cd02440">
    <property type="entry name" value="AdoMet_MTases"/>
    <property type="match status" value="1"/>
</dbReference>
<keyword evidence="2" id="KW-1185">Reference proteome</keyword>
<dbReference type="EMBL" id="WUTW01000002">
    <property type="protein sequence ID" value="MXQ65001.1"/>
    <property type="molecule type" value="Genomic_DNA"/>
</dbReference>